<evidence type="ECO:0000313" key="2">
    <source>
        <dbReference type="Proteomes" id="UP001064048"/>
    </source>
</evidence>
<reference evidence="1 2" key="1">
    <citation type="journal article" date="2022" name="Genome Biol. Evol.">
        <title>The Spruce Budworm Genome: Reconstructing the Evolutionary History of Antifreeze Proteins.</title>
        <authorList>
            <person name="Beliveau C."/>
            <person name="Gagne P."/>
            <person name="Picq S."/>
            <person name="Vernygora O."/>
            <person name="Keeling C.I."/>
            <person name="Pinkney K."/>
            <person name="Doucet D."/>
            <person name="Wen F."/>
            <person name="Johnston J.S."/>
            <person name="Maaroufi H."/>
            <person name="Boyle B."/>
            <person name="Laroche J."/>
            <person name="Dewar K."/>
            <person name="Juretic N."/>
            <person name="Blackburn G."/>
            <person name="Nisole A."/>
            <person name="Brunet B."/>
            <person name="Brandao M."/>
            <person name="Lumley L."/>
            <person name="Duan J."/>
            <person name="Quan G."/>
            <person name="Lucarotti C.J."/>
            <person name="Roe A.D."/>
            <person name="Sperling F.A.H."/>
            <person name="Levesque R.C."/>
            <person name="Cusson M."/>
        </authorList>
    </citation>
    <scope>NUCLEOTIDE SEQUENCE [LARGE SCALE GENOMIC DNA]</scope>
    <source>
        <strain evidence="1">Glfc:IPQL:Cfum</strain>
    </source>
</reference>
<accession>A0ACC0JHQ2</accession>
<evidence type="ECO:0000313" key="1">
    <source>
        <dbReference type="EMBL" id="KAI8423686.1"/>
    </source>
</evidence>
<gene>
    <name evidence="1" type="ORF">MSG28_012721</name>
</gene>
<comment type="caution">
    <text evidence="1">The sequence shown here is derived from an EMBL/GenBank/DDBJ whole genome shotgun (WGS) entry which is preliminary data.</text>
</comment>
<protein>
    <submittedName>
        <fullName evidence="1">Uncharacterized protein</fullName>
    </submittedName>
</protein>
<dbReference type="EMBL" id="CM046122">
    <property type="protein sequence ID" value="KAI8423686.1"/>
    <property type="molecule type" value="Genomic_DNA"/>
</dbReference>
<keyword evidence="2" id="KW-1185">Reference proteome</keyword>
<name>A0ACC0JHQ2_CHOFU</name>
<sequence length="1249" mass="145045">MSAHQKHQNHIKNSNRSRRGGADRMPGGNRVPAASNERMVPLRTFNLVGVYRLQDSLLDGHAALSWNVRDENKTAELRGKWENPPPKRDVTLKGKYISTPSVMSNLSVELQYSDYDNEYLRLRSILTDNSNGPIRDYQFALKCTHPSTNLDLDIKSDINIQSRWYYFNNFYKFQKTLFYEKLRHTKMLVDMNKSAVQWERANETYFYKVNGTWDLTYPEYRVFAAVKRPTGSDAGLATLSMKDKSLIAHYNSTDDISYHVVGMIVDTRSAKLNAWRDFDDVTTVDLASYIRLNHSRLLTSSIIWRPTIFSEVKSQALYALKHFYAQINETLVILKEAPMESHLALRNIWNDAKPRIRDFLDDLNDLHVIKDDLDDFEHFLNVSYNANDFYVKDVVEFTYYVLDEMAIRNHLESLPGIVNDMWGMMGNTSQSIKQSLTYVVDTIKMAYANFLESANKFLDADFMDLVSSRLEAMILQYDTFVRDLHMKLLEYWESTWVNATTRLAKYWHQLLKSMEPLFFKMLHYTESFVFTVWRGVMDFFYNRTQELTDNPYFNYVSTFGHEMDKVYKDLMNNDLLTNIKKYSNKFWNVIWGKIEKYIPFKDEFLQLYAEFRNAWENFLKTPQVVYVRDKYKEAYERLKWWYDYFMIGEACDKVFDIIYAKVTDLAKTALHHRTPKTNFIFDPRQGEILLEQKLPMSWHAFNRTPDFSEISEYRAVRDFMDNWLTSNKSIWSYYYEIRPYMDIDNVLPPFAGMAMMTGQGTLVTFDKRVFTISEPGTFLLTRDYKQGNFTVLMESNNQGRYNLLVLTKKNLIHVDLYNEQVSIGRSVALDLPAMVDEYIVDRQTDTLTIQAQNGLQIQCNLMFHTCKLKVTGWYFASLGGLLGTYNNEQYDDLQLSNNTFTSCIAELGHSWSLEPSDGLAPVENHEAKNDTSCEKFFSNKVSPLHPCFAVIEAAPFLWECLSGVDACALASTYLELCAQQLVPTHIPDHCVQCTTSQGDIIEEGSFYQLQYVPNSTDVVFVVEAQYCNNNLRKTRNMDLFVEAFDSKLQQAGLSDNRYALVGYGGRGIFRQPRSLYVNNKLFTNSIEISRHFDSFNIEKKDLVKGNRTVRADVFAALSFAISLPYRAGVSRTVVLLPCTRCDYSMKLDYSTIHHNLMENSVTLHILMDDDFTLSKKRATKYLFGIDSTYAYTNKDYERLVGDVALRKQVRLPKDKLGLCTSLAMETNEADGDNDEAPFLWRCADVLPVM</sequence>
<proteinExistence type="predicted"/>
<organism evidence="1 2">
    <name type="scientific">Choristoneura fumiferana</name>
    <name type="common">Spruce budworm moth</name>
    <name type="synonym">Archips fumiferana</name>
    <dbReference type="NCBI Taxonomy" id="7141"/>
    <lineage>
        <taxon>Eukaryota</taxon>
        <taxon>Metazoa</taxon>
        <taxon>Ecdysozoa</taxon>
        <taxon>Arthropoda</taxon>
        <taxon>Hexapoda</taxon>
        <taxon>Insecta</taxon>
        <taxon>Pterygota</taxon>
        <taxon>Neoptera</taxon>
        <taxon>Endopterygota</taxon>
        <taxon>Lepidoptera</taxon>
        <taxon>Glossata</taxon>
        <taxon>Ditrysia</taxon>
        <taxon>Tortricoidea</taxon>
        <taxon>Tortricidae</taxon>
        <taxon>Tortricinae</taxon>
        <taxon>Choristoneura</taxon>
    </lineage>
</organism>
<dbReference type="Proteomes" id="UP001064048">
    <property type="component" value="Chromosome 22"/>
</dbReference>